<protein>
    <submittedName>
        <fullName evidence="7">Bacterial type II/III secretion system short domain protein</fullName>
    </submittedName>
</protein>
<feature type="compositionally biased region" description="Polar residues" evidence="4">
    <location>
        <begin position="910"/>
        <end position="923"/>
    </location>
</feature>
<feature type="signal peptide" evidence="5">
    <location>
        <begin position="1"/>
        <end position="32"/>
    </location>
</feature>
<evidence type="ECO:0000256" key="5">
    <source>
        <dbReference type="SAM" id="SignalP"/>
    </source>
</evidence>
<dbReference type="InterPro" id="IPR005644">
    <property type="entry name" value="NolW-like"/>
</dbReference>
<reference evidence="7 8" key="1">
    <citation type="submission" date="2019-02" db="EMBL/GenBank/DDBJ databases">
        <title>Deep-cultivation of Planctomycetes and their phenomic and genomic characterization uncovers novel biology.</title>
        <authorList>
            <person name="Wiegand S."/>
            <person name="Jogler M."/>
            <person name="Boedeker C."/>
            <person name="Pinto D."/>
            <person name="Vollmers J."/>
            <person name="Rivas-Marin E."/>
            <person name="Kohn T."/>
            <person name="Peeters S.H."/>
            <person name="Heuer A."/>
            <person name="Rast P."/>
            <person name="Oberbeckmann S."/>
            <person name="Bunk B."/>
            <person name="Jeske O."/>
            <person name="Meyerdierks A."/>
            <person name="Storesund J.E."/>
            <person name="Kallscheuer N."/>
            <person name="Luecker S."/>
            <person name="Lage O.M."/>
            <person name="Pohl T."/>
            <person name="Merkel B.J."/>
            <person name="Hornburger P."/>
            <person name="Mueller R.-W."/>
            <person name="Bruemmer F."/>
            <person name="Labrenz M."/>
            <person name="Spormann A.M."/>
            <person name="Op Den Camp H."/>
            <person name="Overmann J."/>
            <person name="Amann R."/>
            <person name="Jetten M.S.M."/>
            <person name="Mascher T."/>
            <person name="Medema M.H."/>
            <person name="Devos D.P."/>
            <person name="Kaster A.-K."/>
            <person name="Ovreas L."/>
            <person name="Rohde M."/>
            <person name="Galperin M.Y."/>
            <person name="Jogler C."/>
        </authorList>
    </citation>
    <scope>NUCLEOTIDE SEQUENCE [LARGE SCALE GENOMIC DNA]</scope>
    <source>
        <strain evidence="7 8">Mal64</strain>
    </source>
</reference>
<dbReference type="Proteomes" id="UP000315440">
    <property type="component" value="Unassembled WGS sequence"/>
</dbReference>
<dbReference type="PANTHER" id="PTHR30332">
    <property type="entry name" value="PROBABLE GENERAL SECRETION PATHWAY PROTEIN D"/>
    <property type="match status" value="1"/>
</dbReference>
<evidence type="ECO:0000313" key="7">
    <source>
        <dbReference type="EMBL" id="TWT90591.1"/>
    </source>
</evidence>
<feature type="region of interest" description="Disordered" evidence="4">
    <location>
        <begin position="119"/>
        <end position="188"/>
    </location>
</feature>
<feature type="region of interest" description="Disordered" evidence="4">
    <location>
        <begin position="810"/>
        <end position="850"/>
    </location>
</feature>
<evidence type="ECO:0000256" key="3">
    <source>
        <dbReference type="ARBA" id="ARBA00023136"/>
    </source>
</evidence>
<keyword evidence="8" id="KW-1185">Reference proteome</keyword>
<dbReference type="InterPro" id="IPR050810">
    <property type="entry name" value="Bact_Secretion_Sys_Channel"/>
</dbReference>
<dbReference type="GO" id="GO:0015627">
    <property type="term" value="C:type II protein secretion system complex"/>
    <property type="evidence" value="ECO:0007669"/>
    <property type="project" value="TreeGrafter"/>
</dbReference>
<feature type="compositionally biased region" description="Low complexity" evidence="4">
    <location>
        <begin position="571"/>
        <end position="587"/>
    </location>
</feature>
<evidence type="ECO:0000256" key="1">
    <source>
        <dbReference type="ARBA" id="ARBA00004370"/>
    </source>
</evidence>
<name>A0A5C5ZUK3_9BACT</name>
<proteinExistence type="predicted"/>
<dbReference type="OrthoDB" id="221929at2"/>
<dbReference type="GO" id="GO:0016020">
    <property type="term" value="C:membrane"/>
    <property type="evidence" value="ECO:0007669"/>
    <property type="project" value="UniProtKB-SubCell"/>
</dbReference>
<accession>A0A5C5ZUK3</accession>
<comment type="subcellular location">
    <subcellularLocation>
        <location evidence="1">Membrane</location>
    </subcellularLocation>
</comment>
<evidence type="ECO:0000313" key="8">
    <source>
        <dbReference type="Proteomes" id="UP000315440"/>
    </source>
</evidence>
<dbReference type="RefSeq" id="WP_146397592.1">
    <property type="nucleotide sequence ID" value="NZ_SJPQ01000001.1"/>
</dbReference>
<organism evidence="7 8">
    <name type="scientific">Pseudobythopirellula maris</name>
    <dbReference type="NCBI Taxonomy" id="2527991"/>
    <lineage>
        <taxon>Bacteria</taxon>
        <taxon>Pseudomonadati</taxon>
        <taxon>Planctomycetota</taxon>
        <taxon>Planctomycetia</taxon>
        <taxon>Pirellulales</taxon>
        <taxon>Lacipirellulaceae</taxon>
        <taxon>Pseudobythopirellula</taxon>
    </lineage>
</organism>
<gene>
    <name evidence="7" type="ORF">Mal64_09850</name>
</gene>
<sequence precursor="true">MWQKLYHHSPTRFLPLAALVAALLAFSASARAQEPDLLGVLALALESETADELGLSQQQRDQLWEVADERELAGLSLAMSVRDLPRDEQLARLAPYRRESEEEALRLLTPTQREALEELRASQDNPAYSRGETPAYDEPLADERSDDRPQRGRSDDRRGAGDRPQREGADRRGPPRGPSRGPALDGKITFNFHNQPWRDVLEWFAERADLSLILDSSPPGAFNYRDTREYEIGEALDVINGVLQTKGYTLLRKDRMLLLVNLEDEIPPNLVTDVPLSQLGERGEYELVRVLFRVRGLDPETAAAELRQLVGPQGKVLVLAGAGMIQVTETAGRIRTIRGVIEAIDAGSAVDFDAADFEPSLRVYTAVGVDSETALKVLQTILAGNDQTRLAVDPATGNLVAFATADDHQTIRATLDEMRQETRRIDVIPLSGVDPQTAVLAINKMYSRPGESEPDPSAPLVDADLTTRTLLVRASPAQLEQIQTLLDKLGASRGSRGGIGLGGDGNVRILPLSPSAASGALEQIEGVWGTLRANPLRMVNPTKRIPSYTPSQATEPADERTAEPDADDPSAGEPGAGEPPARGASRRQTPPPKTDERRDRLTGGRSRVPARFVAEALGSDQSTPGDGPAPIFISPGGGGLIIASEDIEALDDFERLLASSTAGTLTSTRQYAVFYLKYASAPVAAQILANVFGASSSGGGGLMSDLAGAALGGSGGGLVGGLLGMGGEGGSSGSFSSASVDIVPDLRLNALIVRARQDDLDTIEQLLQVIDQKRGPAQVEAGGKTRLIPVYNTQAKEIIEVVKQVFGDRMQSSGGGGGGEPNPEEIFRMLRGGGDSEGPAGEPDKMSLGVDDRSNSIVIRASDALYEEVEALVRRLDEEGIGVPQSTRVVTVRGANPQLVKEALATLLGSQPETASASESATPNGGGNANGQDRAQQQRRSEFLRQMQRQIQRNQGGAGRGGDRGRGGGGRGGRGGQGGGGRGGGPRGG</sequence>
<feature type="region of interest" description="Disordered" evidence="4">
    <location>
        <begin position="541"/>
        <end position="610"/>
    </location>
</feature>
<feature type="region of interest" description="Disordered" evidence="4">
    <location>
        <begin position="910"/>
        <end position="989"/>
    </location>
</feature>
<dbReference type="PANTHER" id="PTHR30332:SF24">
    <property type="entry name" value="SECRETIN GSPD-RELATED"/>
    <property type="match status" value="1"/>
</dbReference>
<feature type="domain" description="NolW-like" evidence="6">
    <location>
        <begin position="785"/>
        <end position="879"/>
    </location>
</feature>
<comment type="caution">
    <text evidence="7">The sequence shown here is derived from an EMBL/GenBank/DDBJ whole genome shotgun (WGS) entry which is preliminary data.</text>
</comment>
<evidence type="ECO:0000259" key="6">
    <source>
        <dbReference type="Pfam" id="PF03958"/>
    </source>
</evidence>
<dbReference type="AlphaFoldDB" id="A0A5C5ZUK3"/>
<feature type="domain" description="NolW-like" evidence="6">
    <location>
        <begin position="672"/>
        <end position="774"/>
    </location>
</feature>
<feature type="compositionally biased region" description="Gly residues" evidence="4">
    <location>
        <begin position="967"/>
        <end position="989"/>
    </location>
</feature>
<keyword evidence="3" id="KW-0472">Membrane</keyword>
<dbReference type="GO" id="GO:0009306">
    <property type="term" value="P:protein secretion"/>
    <property type="evidence" value="ECO:0007669"/>
    <property type="project" value="TreeGrafter"/>
</dbReference>
<dbReference type="EMBL" id="SJPQ01000001">
    <property type="protein sequence ID" value="TWT90591.1"/>
    <property type="molecule type" value="Genomic_DNA"/>
</dbReference>
<evidence type="ECO:0000256" key="4">
    <source>
        <dbReference type="SAM" id="MobiDB-lite"/>
    </source>
</evidence>
<feature type="compositionally biased region" description="Basic and acidic residues" evidence="4">
    <location>
        <begin position="141"/>
        <end position="173"/>
    </location>
</feature>
<keyword evidence="2 5" id="KW-0732">Signal</keyword>
<dbReference type="Gene3D" id="3.30.1370.120">
    <property type="match status" value="4"/>
</dbReference>
<dbReference type="Pfam" id="PF03958">
    <property type="entry name" value="Secretin_N"/>
    <property type="match status" value="2"/>
</dbReference>
<feature type="compositionally biased region" description="Basic and acidic residues" evidence="4">
    <location>
        <begin position="593"/>
        <end position="602"/>
    </location>
</feature>
<feature type="chain" id="PRO_5022745561" evidence="5">
    <location>
        <begin position="33"/>
        <end position="989"/>
    </location>
</feature>
<evidence type="ECO:0000256" key="2">
    <source>
        <dbReference type="ARBA" id="ARBA00022729"/>
    </source>
</evidence>
<dbReference type="InterPro" id="IPR038591">
    <property type="entry name" value="NolW-like_sf"/>
</dbReference>